<gene>
    <name evidence="1" type="ORF">IW261DRAFT_1574360</name>
</gene>
<evidence type="ECO:0000313" key="2">
    <source>
        <dbReference type="Proteomes" id="UP001175227"/>
    </source>
</evidence>
<proteinExistence type="predicted"/>
<organism evidence="1 2">
    <name type="scientific">Armillaria novae-zelandiae</name>
    <dbReference type="NCBI Taxonomy" id="153914"/>
    <lineage>
        <taxon>Eukaryota</taxon>
        <taxon>Fungi</taxon>
        <taxon>Dikarya</taxon>
        <taxon>Basidiomycota</taxon>
        <taxon>Agaricomycotina</taxon>
        <taxon>Agaricomycetes</taxon>
        <taxon>Agaricomycetidae</taxon>
        <taxon>Agaricales</taxon>
        <taxon>Marasmiineae</taxon>
        <taxon>Physalacriaceae</taxon>
        <taxon>Armillaria</taxon>
    </lineage>
</organism>
<protein>
    <submittedName>
        <fullName evidence="1">Uncharacterized protein</fullName>
    </submittedName>
</protein>
<dbReference type="AlphaFoldDB" id="A0AA39NJ45"/>
<dbReference type="Proteomes" id="UP001175227">
    <property type="component" value="Unassembled WGS sequence"/>
</dbReference>
<reference evidence="1" key="1">
    <citation type="submission" date="2023-06" db="EMBL/GenBank/DDBJ databases">
        <authorList>
            <consortium name="Lawrence Berkeley National Laboratory"/>
            <person name="Ahrendt S."/>
            <person name="Sahu N."/>
            <person name="Indic B."/>
            <person name="Wong-Bajracharya J."/>
            <person name="Merenyi Z."/>
            <person name="Ke H.-M."/>
            <person name="Monk M."/>
            <person name="Kocsube S."/>
            <person name="Drula E."/>
            <person name="Lipzen A."/>
            <person name="Balint B."/>
            <person name="Henrissat B."/>
            <person name="Andreopoulos B."/>
            <person name="Martin F.M."/>
            <person name="Harder C.B."/>
            <person name="Rigling D."/>
            <person name="Ford K.L."/>
            <person name="Foster G.D."/>
            <person name="Pangilinan J."/>
            <person name="Papanicolaou A."/>
            <person name="Barry K."/>
            <person name="LaButti K."/>
            <person name="Viragh M."/>
            <person name="Koriabine M."/>
            <person name="Yan M."/>
            <person name="Riley R."/>
            <person name="Champramary S."/>
            <person name="Plett K.L."/>
            <person name="Tsai I.J."/>
            <person name="Slot J."/>
            <person name="Sipos G."/>
            <person name="Plett J."/>
            <person name="Nagy L.G."/>
            <person name="Grigoriev I.V."/>
        </authorList>
    </citation>
    <scope>NUCLEOTIDE SEQUENCE</scope>
    <source>
        <strain evidence="1">ICMP 16352</strain>
    </source>
</reference>
<accession>A0AA39NJ45</accession>
<keyword evidence="2" id="KW-1185">Reference proteome</keyword>
<comment type="caution">
    <text evidence="1">The sequence shown here is derived from an EMBL/GenBank/DDBJ whole genome shotgun (WGS) entry which is preliminary data.</text>
</comment>
<sequence length="146" mass="16340">MQPVKPNFSVGDAGDSHKSEACEIFYLVADCCPLVMEWCLAQPVLQSFLYAPSSIKHFERPIILRALTINLNEWYSMTTKPYPEVHNILYVHPSNDRHENTVDADADADMQSFIPVSSVLYITLEPLAESPARIRLSLASSMLPAS</sequence>
<dbReference type="EMBL" id="JAUEPR010000081">
    <property type="protein sequence ID" value="KAK0466612.1"/>
    <property type="molecule type" value="Genomic_DNA"/>
</dbReference>
<name>A0AA39NJ45_9AGAR</name>
<evidence type="ECO:0000313" key="1">
    <source>
        <dbReference type="EMBL" id="KAK0466612.1"/>
    </source>
</evidence>